<dbReference type="Pfam" id="PF06941">
    <property type="entry name" value="NT5C"/>
    <property type="match status" value="1"/>
</dbReference>
<dbReference type="FunFam" id="3.40.50.1000:FF:000133">
    <property type="entry name" value="5'(3')-deoxyribonucleotidase, cytosolic type"/>
    <property type="match status" value="1"/>
</dbReference>
<dbReference type="PANTHER" id="PTHR16504">
    <property type="entry name" value="5'(3')-DEOXYRIBONUCLEOTIDASE"/>
    <property type="match status" value="1"/>
</dbReference>
<name>A0A8C4KU32_EQUAS</name>
<evidence type="ECO:0000256" key="1">
    <source>
        <dbReference type="SAM" id="MobiDB-lite"/>
    </source>
</evidence>
<feature type="compositionally biased region" description="Gly residues" evidence="1">
    <location>
        <begin position="59"/>
        <end position="68"/>
    </location>
</feature>
<dbReference type="Ensembl" id="ENSEAST00005000435.1">
    <property type="protein sequence ID" value="ENSEASP00005000352.1"/>
    <property type="gene ID" value="ENSEASG00005000352.1"/>
</dbReference>
<dbReference type="SUPFAM" id="SSF56784">
    <property type="entry name" value="HAD-like"/>
    <property type="match status" value="1"/>
</dbReference>
<protein>
    <submittedName>
        <fullName evidence="2">Uncharacterized protein</fullName>
    </submittedName>
</protein>
<sequence>APALGERGRRPCARRVPGKASRCPAPAQISLARPARAAAPEAAVRAFRASGRPSAPGPRGDGGGGGGAARAARAGAGGHGRRAGGLRGRPSAGLPPPLPRGAARAAGRAPRLPRQRAVPRPAARPGGRTGRGAARGRPGSGEPRRGKPPPWGGLPLLHFRRHHFLFKINKTLPSESPGQEGLGECFPLNRILALKLCSGHRRPPGTLRFRSRLGLDGLETEAWTEHCIFQEKVVSVFEAPGFFLDLEPIPGALEAMREMNNMQDTEVFICTSPPEKYDYSVYEKYCWVEKHLGPQFVERIILTRDKTVILGDLLIDDKDTIQGQEETPSWEHILFTCCHNQHLVLPPTRRRLLSWSDDWREIIDSKRAAVQQDQTGLGLLQE</sequence>
<dbReference type="InterPro" id="IPR036412">
    <property type="entry name" value="HAD-like_sf"/>
</dbReference>
<feature type="compositionally biased region" description="Low complexity" evidence="1">
    <location>
        <begin position="100"/>
        <end position="141"/>
    </location>
</feature>
<feature type="compositionally biased region" description="Low complexity" evidence="1">
    <location>
        <begin position="32"/>
        <end position="58"/>
    </location>
</feature>
<proteinExistence type="predicted"/>
<dbReference type="GO" id="GO:0009223">
    <property type="term" value="P:pyrimidine deoxyribonucleotide catabolic process"/>
    <property type="evidence" value="ECO:0007669"/>
    <property type="project" value="TreeGrafter"/>
</dbReference>
<dbReference type="PANTHER" id="PTHR16504:SF5">
    <property type="entry name" value="5'(3')-DEOXYRIBONUCLEOTIDASE, CYTOSOLIC TYPE"/>
    <property type="match status" value="1"/>
</dbReference>
<dbReference type="Gene3D" id="3.40.50.1000">
    <property type="entry name" value="HAD superfamily/HAD-like"/>
    <property type="match status" value="1"/>
</dbReference>
<dbReference type="GO" id="GO:0005739">
    <property type="term" value="C:mitochondrion"/>
    <property type="evidence" value="ECO:0007669"/>
    <property type="project" value="TreeGrafter"/>
</dbReference>
<organism evidence="2">
    <name type="scientific">Equus asinus asinus</name>
    <dbReference type="NCBI Taxonomy" id="83772"/>
    <lineage>
        <taxon>Eukaryota</taxon>
        <taxon>Metazoa</taxon>
        <taxon>Chordata</taxon>
        <taxon>Craniata</taxon>
        <taxon>Vertebrata</taxon>
        <taxon>Euteleostomi</taxon>
        <taxon>Mammalia</taxon>
        <taxon>Eutheria</taxon>
        <taxon>Laurasiatheria</taxon>
        <taxon>Perissodactyla</taxon>
        <taxon>Equidae</taxon>
        <taxon>Equus</taxon>
    </lineage>
</organism>
<dbReference type="AlphaFoldDB" id="A0A8C4KU32"/>
<dbReference type="InterPro" id="IPR010708">
    <property type="entry name" value="5'(3')-deoxyribonucleotidase"/>
</dbReference>
<dbReference type="InterPro" id="IPR023214">
    <property type="entry name" value="HAD_sf"/>
</dbReference>
<evidence type="ECO:0000313" key="2">
    <source>
        <dbReference type="Ensembl" id="ENSEASP00005000352.1"/>
    </source>
</evidence>
<accession>A0A8C4KU32</accession>
<dbReference type="GO" id="GO:0008253">
    <property type="term" value="F:5'-nucleotidase activity"/>
    <property type="evidence" value="ECO:0007669"/>
    <property type="project" value="InterPro"/>
</dbReference>
<reference evidence="2" key="1">
    <citation type="submission" date="2023-03" db="UniProtKB">
        <authorList>
            <consortium name="Ensembl"/>
        </authorList>
    </citation>
    <scope>IDENTIFICATION</scope>
</reference>
<feature type="region of interest" description="Disordered" evidence="1">
    <location>
        <begin position="1"/>
        <end position="153"/>
    </location>
</feature>